<name>A0A269ZE40_9MICO</name>
<proteinExistence type="predicted"/>
<evidence type="ECO:0000313" key="2">
    <source>
        <dbReference type="EMBL" id="PAK96062.1"/>
    </source>
</evidence>
<dbReference type="Proteomes" id="UP000216867">
    <property type="component" value="Unassembled WGS sequence"/>
</dbReference>
<feature type="transmembrane region" description="Helical" evidence="1">
    <location>
        <begin position="48"/>
        <end position="70"/>
    </location>
</feature>
<keyword evidence="1" id="KW-1133">Transmembrane helix</keyword>
<reference evidence="3 5" key="2">
    <citation type="submission" date="2019-02" db="EMBL/GenBank/DDBJ databases">
        <authorList>
            <consortium name="Pathogen Informatics"/>
        </authorList>
    </citation>
    <scope>NUCLEOTIDE SEQUENCE [LARGE SCALE GENOMIC DNA]</scope>
    <source>
        <strain evidence="3 5">3012STDY7078520</strain>
    </source>
</reference>
<evidence type="ECO:0000313" key="3">
    <source>
        <dbReference type="EMBL" id="VEW11954.1"/>
    </source>
</evidence>
<keyword evidence="1" id="KW-0812">Transmembrane</keyword>
<dbReference type="RefSeq" id="WP_095375886.1">
    <property type="nucleotide sequence ID" value="NZ_CAACXN010000014.1"/>
</dbReference>
<organism evidence="2 4">
    <name type="scientific">Brevibacterium casei</name>
    <dbReference type="NCBI Taxonomy" id="33889"/>
    <lineage>
        <taxon>Bacteria</taxon>
        <taxon>Bacillati</taxon>
        <taxon>Actinomycetota</taxon>
        <taxon>Actinomycetes</taxon>
        <taxon>Micrococcales</taxon>
        <taxon>Brevibacteriaceae</taxon>
        <taxon>Brevibacterium</taxon>
    </lineage>
</organism>
<accession>A0A269ZE40</accession>
<sequence length="75" mass="8424">MSNPVAQRSQSKANFADVVVFIVAFALFIFSIYLFGAAFSSPVGTEFWVFWAGLLVAAVAFMLPMIYHWIVDRRS</sequence>
<dbReference type="EMBL" id="CAACXN010000014">
    <property type="protein sequence ID" value="VEW11954.1"/>
    <property type="molecule type" value="Genomic_DNA"/>
</dbReference>
<dbReference type="EMBL" id="NCWY01000005">
    <property type="protein sequence ID" value="PAK96062.1"/>
    <property type="molecule type" value="Genomic_DNA"/>
</dbReference>
<evidence type="ECO:0000313" key="4">
    <source>
        <dbReference type="Proteomes" id="UP000216867"/>
    </source>
</evidence>
<protein>
    <submittedName>
        <fullName evidence="2">Uncharacterized protein</fullName>
    </submittedName>
</protein>
<evidence type="ECO:0000313" key="5">
    <source>
        <dbReference type="Proteomes" id="UP000386281"/>
    </source>
</evidence>
<reference evidence="2 4" key="1">
    <citation type="submission" date="2017-04" db="EMBL/GenBank/DDBJ databases">
        <title>Kefir bacterial isolates.</title>
        <authorList>
            <person name="Kim Y."/>
            <person name="Blasche S."/>
            <person name="Patil K.R."/>
        </authorList>
    </citation>
    <scope>NUCLEOTIDE SEQUENCE [LARGE SCALE GENOMIC DNA]</scope>
    <source>
        <strain evidence="2 4">OG2</strain>
    </source>
</reference>
<feature type="transmembrane region" description="Helical" evidence="1">
    <location>
        <begin position="15"/>
        <end position="36"/>
    </location>
</feature>
<dbReference type="AlphaFoldDB" id="A0A269ZE40"/>
<evidence type="ECO:0000256" key="1">
    <source>
        <dbReference type="SAM" id="Phobius"/>
    </source>
</evidence>
<keyword evidence="1" id="KW-0472">Membrane</keyword>
<gene>
    <name evidence="2" type="ORF">B8X04_07375</name>
    <name evidence="3" type="ORF">NCTC12391_01092</name>
</gene>
<dbReference type="Proteomes" id="UP000386281">
    <property type="component" value="Unassembled WGS sequence"/>
</dbReference>